<evidence type="ECO:0000313" key="3">
    <source>
        <dbReference type="EMBL" id="KAF6314856.1"/>
    </source>
</evidence>
<name>A0A7J7UQ27_MYOMY</name>
<protein>
    <recommendedName>
        <fullName evidence="5">Angiopoietin like 8</fullName>
    </recommendedName>
</protein>
<organism evidence="3 4">
    <name type="scientific">Myotis myotis</name>
    <name type="common">Greater mouse-eared bat</name>
    <name type="synonym">Vespertilio myotis</name>
    <dbReference type="NCBI Taxonomy" id="51298"/>
    <lineage>
        <taxon>Eukaryota</taxon>
        <taxon>Metazoa</taxon>
        <taxon>Chordata</taxon>
        <taxon>Craniata</taxon>
        <taxon>Vertebrata</taxon>
        <taxon>Euteleostomi</taxon>
        <taxon>Mammalia</taxon>
        <taxon>Eutheria</taxon>
        <taxon>Laurasiatheria</taxon>
        <taxon>Chiroptera</taxon>
        <taxon>Yangochiroptera</taxon>
        <taxon>Vespertilionidae</taxon>
        <taxon>Myotis</taxon>
    </lineage>
</organism>
<evidence type="ECO:0000313" key="4">
    <source>
        <dbReference type="Proteomes" id="UP000527355"/>
    </source>
</evidence>
<reference evidence="3 4" key="1">
    <citation type="journal article" date="2020" name="Nature">
        <title>Six reference-quality genomes reveal evolution of bat adaptations.</title>
        <authorList>
            <person name="Jebb D."/>
            <person name="Huang Z."/>
            <person name="Pippel M."/>
            <person name="Hughes G.M."/>
            <person name="Lavrichenko K."/>
            <person name="Devanna P."/>
            <person name="Winkler S."/>
            <person name="Jermiin L.S."/>
            <person name="Skirmuntt E.C."/>
            <person name="Katzourakis A."/>
            <person name="Burkitt-Gray L."/>
            <person name="Ray D.A."/>
            <person name="Sullivan K.A.M."/>
            <person name="Roscito J.G."/>
            <person name="Kirilenko B.M."/>
            <person name="Davalos L.M."/>
            <person name="Corthals A.P."/>
            <person name="Power M.L."/>
            <person name="Jones G."/>
            <person name="Ransome R.D."/>
            <person name="Dechmann D.K.N."/>
            <person name="Locatelli A.G."/>
            <person name="Puechmaille S.J."/>
            <person name="Fedrigo O."/>
            <person name="Jarvis E.D."/>
            <person name="Hiller M."/>
            <person name="Vernes S.C."/>
            <person name="Myers E.W."/>
            <person name="Teeling E.C."/>
        </authorList>
    </citation>
    <scope>NUCLEOTIDE SEQUENCE [LARGE SCALE GENOMIC DNA]</scope>
    <source>
        <strain evidence="3">MMyoMyo1</strain>
        <tissue evidence="3">Flight muscle</tissue>
    </source>
</reference>
<evidence type="ECO:0008006" key="5">
    <source>
        <dbReference type="Google" id="ProtNLM"/>
    </source>
</evidence>
<proteinExistence type="predicted"/>
<evidence type="ECO:0000256" key="2">
    <source>
        <dbReference type="SAM" id="SignalP"/>
    </source>
</evidence>
<sequence length="217" mass="25402">MQKTSVWLLLSLAYSLSSARRQGERHAPVPYFHDDINVLSQGLLQLGVELKMQVSYSKNHIGHLFKQLDSLNMSLVELLTQVSQQERKKEDLERRAEQLDKRNDDLHQLVAELQHQMIAGIKDREKFNERLNLLEQKMEDAVFFKAGGLSLTEVMDDIMPFLQRQSQRIDELFAEVEMQQNQLHKRDTLIKRLWEKVKSKHKLTKETVKNGKKTPDV</sequence>
<feature type="chain" id="PRO_5029668382" description="Angiopoietin like 8" evidence="2">
    <location>
        <begin position="20"/>
        <end position="217"/>
    </location>
</feature>
<accession>A0A7J7UQ27</accession>
<comment type="caution">
    <text evidence="3">The sequence shown here is derived from an EMBL/GenBank/DDBJ whole genome shotgun (WGS) entry which is preliminary data.</text>
</comment>
<keyword evidence="1" id="KW-0175">Coiled coil</keyword>
<keyword evidence="2" id="KW-0732">Signal</keyword>
<feature type="signal peptide" evidence="2">
    <location>
        <begin position="1"/>
        <end position="19"/>
    </location>
</feature>
<keyword evidence="4" id="KW-1185">Reference proteome</keyword>
<feature type="coiled-coil region" evidence="1">
    <location>
        <begin position="68"/>
        <end position="116"/>
    </location>
</feature>
<dbReference type="AlphaFoldDB" id="A0A7J7UQ27"/>
<dbReference type="VEuPathDB" id="HostDB:LOC118667488"/>
<gene>
    <name evidence="3" type="ORF">mMyoMyo1_008633</name>
</gene>
<dbReference type="EMBL" id="JABWUV010000012">
    <property type="protein sequence ID" value="KAF6314856.1"/>
    <property type="molecule type" value="Genomic_DNA"/>
</dbReference>
<dbReference type="OrthoDB" id="9787940at2759"/>
<evidence type="ECO:0000256" key="1">
    <source>
        <dbReference type="SAM" id="Coils"/>
    </source>
</evidence>
<dbReference type="Proteomes" id="UP000527355">
    <property type="component" value="Unassembled WGS sequence"/>
</dbReference>